<accession>A0ABU1NS29</accession>
<reference evidence="6 7" key="1">
    <citation type="submission" date="2023-07" db="EMBL/GenBank/DDBJ databases">
        <title>Sorghum-associated microbial communities from plants grown in Nebraska, USA.</title>
        <authorList>
            <person name="Schachtman D."/>
        </authorList>
    </citation>
    <scope>NUCLEOTIDE SEQUENCE [LARGE SCALE GENOMIC DNA]</scope>
    <source>
        <strain evidence="6 7">CC258</strain>
    </source>
</reference>
<dbReference type="Gene3D" id="3.50.50.60">
    <property type="entry name" value="FAD/NAD(P)-binding domain"/>
    <property type="match status" value="1"/>
</dbReference>
<evidence type="ECO:0000313" key="6">
    <source>
        <dbReference type="EMBL" id="MDR6550287.1"/>
    </source>
</evidence>
<keyword evidence="4" id="KW-0408">Iron</keyword>
<protein>
    <submittedName>
        <fullName evidence="6">Ribulose 1,5-bisphosphate synthetase/thiazole synthase</fullName>
    </submittedName>
</protein>
<keyword evidence="5" id="KW-0411">Iron-sulfur</keyword>
<dbReference type="PANTHER" id="PTHR43498">
    <property type="entry name" value="FERREDOXIN:COB-COM HETERODISULFIDE REDUCTASE SUBUNIT A"/>
    <property type="match status" value="1"/>
</dbReference>
<proteinExistence type="predicted"/>
<evidence type="ECO:0000256" key="2">
    <source>
        <dbReference type="ARBA" id="ARBA00022723"/>
    </source>
</evidence>
<dbReference type="PANTHER" id="PTHR43498:SF1">
    <property type="entry name" value="COB--COM HETERODISULFIDE REDUCTASE IRON-SULFUR SUBUNIT A"/>
    <property type="match status" value="1"/>
</dbReference>
<gene>
    <name evidence="6" type="ORF">J2736_001470</name>
</gene>
<dbReference type="Pfam" id="PF12831">
    <property type="entry name" value="FAD_oxidored"/>
    <property type="match status" value="1"/>
</dbReference>
<dbReference type="InterPro" id="IPR036188">
    <property type="entry name" value="FAD/NAD-bd_sf"/>
</dbReference>
<name>A0ABU1NS29_9BACL</name>
<keyword evidence="7" id="KW-1185">Reference proteome</keyword>
<evidence type="ECO:0000256" key="1">
    <source>
        <dbReference type="ARBA" id="ARBA00022485"/>
    </source>
</evidence>
<keyword evidence="3" id="KW-0560">Oxidoreductase</keyword>
<evidence type="ECO:0000256" key="3">
    <source>
        <dbReference type="ARBA" id="ARBA00023002"/>
    </source>
</evidence>
<organism evidence="6 7">
    <name type="scientific">Paenibacillus qinlingensis</name>
    <dbReference type="NCBI Taxonomy" id="1837343"/>
    <lineage>
        <taxon>Bacteria</taxon>
        <taxon>Bacillati</taxon>
        <taxon>Bacillota</taxon>
        <taxon>Bacilli</taxon>
        <taxon>Bacillales</taxon>
        <taxon>Paenibacillaceae</taxon>
        <taxon>Paenibacillus</taxon>
    </lineage>
</organism>
<dbReference type="Proteomes" id="UP001267290">
    <property type="component" value="Unassembled WGS sequence"/>
</dbReference>
<sequence>MHTYSFHRNIPIAEEYYDLVVAGGGPAGAAAAISAARQGAKVLLVEGTGCLGGMGTSGLVTAFDPMANGERMLVGGFMKEVVETLYRRSLLRPDIDPDSWRKHYHKWTAFQVEGYKLVLDEFAVDAGVEVRFFTKVVDAEANSVTGIVQGVVLHNIEGFTYVRAKTFIDSTGDAVLSELCDVTCVEAGRDTPGIMPATLASLFSNIDWGPTKGKSYEIQQEMLHIALRDGHFSQPDRHLPGMAKVNHTVGYLNGGHLFNLNALRCKDLSDGVMLGRRLAREYMDFYKKYVPGFEHIEHVTTASLIGIRESRRIVGEYELNVQDYFARRQFPDQIGLFNKSIDIHPYNNSEEEYKRYYDEFEKAGRLSPGECFGIPYGVLVPKGWRNLWVAGRCVSSDVQVHGSIRVQPACAMMGQAAGTAAVQTIRTGQSACELDTEQLITTLREHDAYLPQETLSKQMTR</sequence>
<evidence type="ECO:0000256" key="5">
    <source>
        <dbReference type="ARBA" id="ARBA00023014"/>
    </source>
</evidence>
<evidence type="ECO:0000256" key="4">
    <source>
        <dbReference type="ARBA" id="ARBA00023004"/>
    </source>
</evidence>
<keyword evidence="1" id="KW-0004">4Fe-4S</keyword>
<evidence type="ECO:0000313" key="7">
    <source>
        <dbReference type="Proteomes" id="UP001267290"/>
    </source>
</evidence>
<keyword evidence="2" id="KW-0479">Metal-binding</keyword>
<dbReference type="EMBL" id="JAVDSB010000001">
    <property type="protein sequence ID" value="MDR6550287.1"/>
    <property type="molecule type" value="Genomic_DNA"/>
</dbReference>
<dbReference type="RefSeq" id="WP_310224821.1">
    <property type="nucleotide sequence ID" value="NZ_JAVDSB010000001.1"/>
</dbReference>
<comment type="caution">
    <text evidence="6">The sequence shown here is derived from an EMBL/GenBank/DDBJ whole genome shotgun (WGS) entry which is preliminary data.</text>
</comment>
<dbReference type="InterPro" id="IPR039650">
    <property type="entry name" value="HdrA-like"/>
</dbReference>
<dbReference type="SUPFAM" id="SSF51905">
    <property type="entry name" value="FAD/NAD(P)-binding domain"/>
    <property type="match status" value="1"/>
</dbReference>